<keyword evidence="4" id="KW-1185">Reference proteome</keyword>
<reference evidence="3 4" key="1">
    <citation type="submission" date="2018-09" db="EMBL/GenBank/DDBJ databases">
        <title>Discovery and Ecogenomic Context for Candidatus Cryosericales, a Global Caldiserica Order Active in Thawing Permafrost.</title>
        <authorList>
            <person name="Martinez M.A."/>
            <person name="Woodcroft B.J."/>
            <person name="Ignacio Espinoza J.C."/>
            <person name="Zayed A."/>
            <person name="Singleton C.M."/>
            <person name="Boyd J."/>
            <person name="Li Y.-F."/>
            <person name="Purvine S."/>
            <person name="Maughan H."/>
            <person name="Hodgkins S.B."/>
            <person name="Anderson D."/>
            <person name="Sederholm M."/>
            <person name="Temperton B."/>
            <person name="Saleska S.R."/>
            <person name="Tyson G.W."/>
            <person name="Rich V.I."/>
        </authorList>
    </citation>
    <scope>NUCLEOTIDE SEQUENCE [LARGE SCALE GENOMIC DNA]</scope>
    <source>
        <strain evidence="3 4">SMC7</strain>
    </source>
</reference>
<dbReference type="Gene3D" id="3.10.310.30">
    <property type="match status" value="1"/>
</dbReference>
<feature type="domain" description="DHHA1" evidence="2">
    <location>
        <begin position="228"/>
        <end position="328"/>
    </location>
</feature>
<organism evidence="3 4">
    <name type="scientific">Candidatus Cryosericum terrychapinii</name>
    <dbReference type="NCBI Taxonomy" id="2290919"/>
    <lineage>
        <taxon>Bacteria</taxon>
        <taxon>Pseudomonadati</taxon>
        <taxon>Caldisericota/Cryosericota group</taxon>
        <taxon>Candidatus Cryosericota</taxon>
        <taxon>Candidatus Cryosericia</taxon>
        <taxon>Candidatus Cryosericales</taxon>
        <taxon>Candidatus Cryosericaceae</taxon>
        <taxon>Candidatus Cryosericum</taxon>
    </lineage>
</organism>
<feature type="domain" description="DDH" evidence="1">
    <location>
        <begin position="19"/>
        <end position="165"/>
    </location>
</feature>
<dbReference type="InterPro" id="IPR003156">
    <property type="entry name" value="DHHA1_dom"/>
</dbReference>
<sequence length="333" mass="35514">MRGVGLDTIASRIRDASDVFLFTHEFADGDALGSMVALTLYLEAMGKSVHAFVPGKVQSVYQFLATDELLNTMSAGQATARIDAADVTCLSVDAADVDRLGEWKSLFLSGVERLVIDHHDTNAGFGEVFAVDGSASSCCEILFELFNLIDPRLIDARIASALYTGLIADTGSFQYANTKALSLVHGAQLIELGASPDEISRSIYESKPYGSLRLMAASVAASRLMYGGQVVVSYVTRNMLADSGALDEDTEGITDELRCIVGTKAVVLFKEASDGSVKVSLRGKYGFDVKRIATTFGGGGHLLAAGCTIRSELGEAEVRILAELDRYLGPSRI</sequence>
<dbReference type="Gene3D" id="3.90.1640.10">
    <property type="entry name" value="inorganic pyrophosphatase (n-terminal core)"/>
    <property type="match status" value="1"/>
</dbReference>
<evidence type="ECO:0000259" key="1">
    <source>
        <dbReference type="Pfam" id="PF01368"/>
    </source>
</evidence>
<comment type="caution">
    <text evidence="3">The sequence shown here is derived from an EMBL/GenBank/DDBJ whole genome shotgun (WGS) entry which is preliminary data.</text>
</comment>
<dbReference type="InterPro" id="IPR001667">
    <property type="entry name" value="DDH_dom"/>
</dbReference>
<dbReference type="PANTHER" id="PTHR47618:SF1">
    <property type="entry name" value="BIFUNCTIONAL OLIGORIBONUCLEASE AND PAP PHOSPHATASE NRNA"/>
    <property type="match status" value="1"/>
</dbReference>
<dbReference type="GO" id="GO:0003676">
    <property type="term" value="F:nucleic acid binding"/>
    <property type="evidence" value="ECO:0007669"/>
    <property type="project" value="InterPro"/>
</dbReference>
<dbReference type="Pfam" id="PF01368">
    <property type="entry name" value="DHH"/>
    <property type="match status" value="1"/>
</dbReference>
<gene>
    <name evidence="3" type="ORF">SMC7_03015</name>
</gene>
<evidence type="ECO:0000313" key="3">
    <source>
        <dbReference type="EMBL" id="RIE06296.1"/>
    </source>
</evidence>
<dbReference type="EMBL" id="QXIS01000016">
    <property type="protein sequence ID" value="RIE06296.1"/>
    <property type="molecule type" value="Genomic_DNA"/>
</dbReference>
<protein>
    <submittedName>
        <fullName evidence="3">Uncharacterized protein</fullName>
    </submittedName>
</protein>
<dbReference type="AlphaFoldDB" id="A0A398CSA4"/>
<evidence type="ECO:0000313" key="4">
    <source>
        <dbReference type="Proteomes" id="UP000266328"/>
    </source>
</evidence>
<dbReference type="InterPro" id="IPR051319">
    <property type="entry name" value="Oligoribo/pAp-PDE_c-di-AMP_PDE"/>
</dbReference>
<dbReference type="InterPro" id="IPR038763">
    <property type="entry name" value="DHH_sf"/>
</dbReference>
<dbReference type="SUPFAM" id="SSF64182">
    <property type="entry name" value="DHH phosphoesterases"/>
    <property type="match status" value="1"/>
</dbReference>
<accession>A0A398CSA4</accession>
<dbReference type="RefSeq" id="WP_119088898.1">
    <property type="nucleotide sequence ID" value="NZ_QXIS01000016.1"/>
</dbReference>
<proteinExistence type="predicted"/>
<dbReference type="Pfam" id="PF02272">
    <property type="entry name" value="DHHA1"/>
    <property type="match status" value="1"/>
</dbReference>
<dbReference type="PANTHER" id="PTHR47618">
    <property type="entry name" value="BIFUNCTIONAL OLIGORIBONUCLEASE AND PAP PHOSPHATASE NRNA"/>
    <property type="match status" value="1"/>
</dbReference>
<dbReference type="OrthoDB" id="9803668at2"/>
<evidence type="ECO:0000259" key="2">
    <source>
        <dbReference type="Pfam" id="PF02272"/>
    </source>
</evidence>
<dbReference type="Proteomes" id="UP000266328">
    <property type="component" value="Unassembled WGS sequence"/>
</dbReference>
<name>A0A398CSA4_9BACT</name>